<protein>
    <recommendedName>
        <fullName evidence="3">Molybdopterin converting factor, subunit 1</fullName>
    </recommendedName>
</protein>
<dbReference type="GO" id="GO:0000166">
    <property type="term" value="F:nucleotide binding"/>
    <property type="evidence" value="ECO:0007669"/>
    <property type="project" value="UniProtKB-KW"/>
</dbReference>
<dbReference type="InterPro" id="IPR003749">
    <property type="entry name" value="ThiS/MoaD-like"/>
</dbReference>
<dbReference type="EMBL" id="LAZR01009955">
    <property type="protein sequence ID" value="KKM69635.1"/>
    <property type="molecule type" value="Genomic_DNA"/>
</dbReference>
<dbReference type="PANTHER" id="PTHR33359:SF1">
    <property type="entry name" value="MOLYBDOPTERIN SYNTHASE SULFUR CARRIER SUBUNIT"/>
    <property type="match status" value="1"/>
</dbReference>
<accession>A0A0F9LYY5</accession>
<dbReference type="GO" id="GO:0006777">
    <property type="term" value="P:Mo-molybdopterin cofactor biosynthetic process"/>
    <property type="evidence" value="ECO:0007669"/>
    <property type="project" value="InterPro"/>
</dbReference>
<name>A0A0F9LYY5_9ZZZZ</name>
<dbReference type="InterPro" id="IPR016155">
    <property type="entry name" value="Mopterin_synth/thiamin_S_b"/>
</dbReference>
<dbReference type="CDD" id="cd00754">
    <property type="entry name" value="Ubl_MoaD"/>
    <property type="match status" value="1"/>
</dbReference>
<gene>
    <name evidence="2" type="ORF">LCGC14_1448790</name>
</gene>
<keyword evidence="1" id="KW-0547">Nucleotide-binding</keyword>
<dbReference type="PANTHER" id="PTHR33359">
    <property type="entry name" value="MOLYBDOPTERIN SYNTHASE SULFUR CARRIER SUBUNIT"/>
    <property type="match status" value="1"/>
</dbReference>
<organism evidence="2">
    <name type="scientific">marine sediment metagenome</name>
    <dbReference type="NCBI Taxonomy" id="412755"/>
    <lineage>
        <taxon>unclassified sequences</taxon>
        <taxon>metagenomes</taxon>
        <taxon>ecological metagenomes</taxon>
    </lineage>
</organism>
<dbReference type="Gene3D" id="3.10.20.30">
    <property type="match status" value="1"/>
</dbReference>
<dbReference type="InterPro" id="IPR044672">
    <property type="entry name" value="MOCS2A"/>
</dbReference>
<evidence type="ECO:0000256" key="1">
    <source>
        <dbReference type="ARBA" id="ARBA00022741"/>
    </source>
</evidence>
<comment type="caution">
    <text evidence="2">The sequence shown here is derived from an EMBL/GenBank/DDBJ whole genome shotgun (WGS) entry which is preliminary data.</text>
</comment>
<evidence type="ECO:0008006" key="3">
    <source>
        <dbReference type="Google" id="ProtNLM"/>
    </source>
</evidence>
<proteinExistence type="predicted"/>
<dbReference type="SUPFAM" id="SSF54285">
    <property type="entry name" value="MoaD/ThiS"/>
    <property type="match status" value="1"/>
</dbReference>
<reference evidence="2" key="1">
    <citation type="journal article" date="2015" name="Nature">
        <title>Complex archaea that bridge the gap between prokaryotes and eukaryotes.</title>
        <authorList>
            <person name="Spang A."/>
            <person name="Saw J.H."/>
            <person name="Jorgensen S.L."/>
            <person name="Zaremba-Niedzwiedzka K."/>
            <person name="Martijn J."/>
            <person name="Lind A.E."/>
            <person name="van Eijk R."/>
            <person name="Schleper C."/>
            <person name="Guy L."/>
            <person name="Ettema T.J."/>
        </authorList>
    </citation>
    <scope>NUCLEOTIDE SEQUENCE</scope>
</reference>
<sequence length="89" mass="9701">MVSSNFKLAETINQMSIQVKFFASLREKVGHNDVELASAQNALEAWQLATNNMTAPENLLVAINLDYAKLESTLNDGDEVAFFPPVTGG</sequence>
<dbReference type="AlphaFoldDB" id="A0A0F9LYY5"/>
<dbReference type="InterPro" id="IPR012675">
    <property type="entry name" value="Beta-grasp_dom_sf"/>
</dbReference>
<evidence type="ECO:0000313" key="2">
    <source>
        <dbReference type="EMBL" id="KKM69635.1"/>
    </source>
</evidence>
<dbReference type="Pfam" id="PF02597">
    <property type="entry name" value="ThiS"/>
    <property type="match status" value="1"/>
</dbReference>
<dbReference type="GO" id="GO:1990133">
    <property type="term" value="C:molybdopterin adenylyltransferase complex"/>
    <property type="evidence" value="ECO:0007669"/>
    <property type="project" value="TreeGrafter"/>
</dbReference>